<proteinExistence type="predicted"/>
<keyword evidence="2" id="KW-1185">Reference proteome</keyword>
<dbReference type="InterPro" id="IPR009097">
    <property type="entry name" value="Cyclic_Pdiesterase"/>
</dbReference>
<gene>
    <name evidence="1" type="ORF">C1I63_02275</name>
</gene>
<evidence type="ECO:0000313" key="2">
    <source>
        <dbReference type="Proteomes" id="UP000241085"/>
    </source>
</evidence>
<evidence type="ECO:0008006" key="3">
    <source>
        <dbReference type="Google" id="ProtNLM"/>
    </source>
</evidence>
<dbReference type="Pfam" id="PF13563">
    <property type="entry name" value="2_5_RNA_ligase2"/>
    <property type="match status" value="1"/>
</dbReference>
<evidence type="ECO:0000313" key="1">
    <source>
        <dbReference type="EMBL" id="PTL71783.1"/>
    </source>
</evidence>
<dbReference type="RefSeq" id="WP_107573609.1">
    <property type="nucleotide sequence ID" value="NZ_PZPL01000001.1"/>
</dbReference>
<dbReference type="Proteomes" id="UP000241085">
    <property type="component" value="Unassembled WGS sequence"/>
</dbReference>
<dbReference type="Gene3D" id="3.90.1140.10">
    <property type="entry name" value="Cyclic phosphodiesterase"/>
    <property type="match status" value="1"/>
</dbReference>
<protein>
    <recommendedName>
        <fullName evidence="3">2'-5' RNA ligase family protein</fullName>
    </recommendedName>
</protein>
<accession>A0A2T4UQJ0</accession>
<reference evidence="1 2" key="1">
    <citation type="submission" date="2018-03" db="EMBL/GenBank/DDBJ databases">
        <title>Bacteriophage NCPPB3778 and a type I-E CRISPR drive the evolution of the US Biological Select Agent, Rathayibacter toxicus.</title>
        <authorList>
            <person name="Davis E.W.II."/>
            <person name="Tabima J.F."/>
            <person name="Weisberg A.J."/>
            <person name="Dantas Lopes L."/>
            <person name="Wiseman M.S."/>
            <person name="Wiseman M.S."/>
            <person name="Pupko T."/>
            <person name="Belcher M.S."/>
            <person name="Sechler A.J."/>
            <person name="Tancos M.A."/>
            <person name="Schroeder B.K."/>
            <person name="Murray T.D."/>
            <person name="Luster D.G."/>
            <person name="Schneider W.L."/>
            <person name="Rogers E."/>
            <person name="Andreote F.D."/>
            <person name="Grunwald N.J."/>
            <person name="Putnam M.L."/>
            <person name="Chang J.H."/>
        </authorList>
    </citation>
    <scope>NUCLEOTIDE SEQUENCE [LARGE SCALE GENOMIC DNA]</scope>
    <source>
        <strain evidence="1 2">DSM 15933</strain>
    </source>
</reference>
<dbReference type="EMBL" id="PZPL01000001">
    <property type="protein sequence ID" value="PTL71783.1"/>
    <property type="molecule type" value="Genomic_DNA"/>
</dbReference>
<dbReference type="AlphaFoldDB" id="A0A2T4UQJ0"/>
<dbReference type="SUPFAM" id="SSF55144">
    <property type="entry name" value="LigT-like"/>
    <property type="match status" value="1"/>
</dbReference>
<name>A0A2T4UQJ0_9MICO</name>
<sequence>MRSVELLLDHDFEARVRGQWEALEAAGVPSLALHRSDSNRPHITLVAGPELPCPATGALGPLPAAVDLGAVLLFPHAGRFVIAWGVVRSPALDALHRRTVAAVPGGVPTSLPESWTPHVSVSRRLRAEQLAEAVPLLGEPFTVGLAGARFWDGDTKTVTEL</sequence>
<comment type="caution">
    <text evidence="1">The sequence shown here is derived from an EMBL/GenBank/DDBJ whole genome shotgun (WGS) entry which is preliminary data.</text>
</comment>
<organism evidence="1 2">
    <name type="scientific">Rathayibacter caricis DSM 15933</name>
    <dbReference type="NCBI Taxonomy" id="1328867"/>
    <lineage>
        <taxon>Bacteria</taxon>
        <taxon>Bacillati</taxon>
        <taxon>Actinomycetota</taxon>
        <taxon>Actinomycetes</taxon>
        <taxon>Micrococcales</taxon>
        <taxon>Microbacteriaceae</taxon>
        <taxon>Rathayibacter</taxon>
    </lineage>
</organism>